<dbReference type="VEuPathDB" id="FungiDB:NECHADRAFT_84005"/>
<dbReference type="GeneID" id="9667584"/>
<organism evidence="1 2">
    <name type="scientific">Fusarium vanettenii (strain ATCC MYA-4622 / CBS 123669 / FGSC 9596 / NRRL 45880 / 77-13-4)</name>
    <name type="common">Fusarium solani subsp. pisi</name>
    <dbReference type="NCBI Taxonomy" id="660122"/>
    <lineage>
        <taxon>Eukaryota</taxon>
        <taxon>Fungi</taxon>
        <taxon>Dikarya</taxon>
        <taxon>Ascomycota</taxon>
        <taxon>Pezizomycotina</taxon>
        <taxon>Sordariomycetes</taxon>
        <taxon>Hypocreomycetidae</taxon>
        <taxon>Hypocreales</taxon>
        <taxon>Nectriaceae</taxon>
        <taxon>Fusarium</taxon>
        <taxon>Fusarium solani species complex</taxon>
        <taxon>Fusarium vanettenii</taxon>
    </lineage>
</organism>
<reference evidence="1 2" key="1">
    <citation type="journal article" date="2009" name="PLoS Genet.">
        <title>The genome of Nectria haematococca: contribution of supernumerary chromosomes to gene expansion.</title>
        <authorList>
            <person name="Coleman J.J."/>
            <person name="Rounsley S.D."/>
            <person name="Rodriguez-Carres M."/>
            <person name="Kuo A."/>
            <person name="Wasmann C.C."/>
            <person name="Grimwood J."/>
            <person name="Schmutz J."/>
            <person name="Taga M."/>
            <person name="White G.J."/>
            <person name="Zhou S."/>
            <person name="Schwartz D.C."/>
            <person name="Freitag M."/>
            <person name="Ma L.J."/>
            <person name="Danchin E.G."/>
            <person name="Henrissat B."/>
            <person name="Coutinho P.M."/>
            <person name="Nelson D.R."/>
            <person name="Straney D."/>
            <person name="Napoli C.A."/>
            <person name="Barker B.M."/>
            <person name="Gribskov M."/>
            <person name="Rep M."/>
            <person name="Kroken S."/>
            <person name="Molnar I."/>
            <person name="Rensing C."/>
            <person name="Kennell J.C."/>
            <person name="Zamora J."/>
            <person name="Farman M.L."/>
            <person name="Selker E.U."/>
            <person name="Salamov A."/>
            <person name="Shapiro H."/>
            <person name="Pangilinan J."/>
            <person name="Lindquist E."/>
            <person name="Lamers C."/>
            <person name="Grigoriev I.V."/>
            <person name="Geiser D.M."/>
            <person name="Covert S.F."/>
            <person name="Temporini E."/>
            <person name="Vanetten H.D."/>
        </authorList>
    </citation>
    <scope>NUCLEOTIDE SEQUENCE [LARGE SCALE GENOMIC DNA]</scope>
    <source>
        <strain evidence="2">ATCC MYA-4622 / CBS 123669 / FGSC 9596 / NRRL 45880 / 77-13-4</strain>
    </source>
</reference>
<name>C7YZE8_FUSV7</name>
<evidence type="ECO:0000313" key="1">
    <source>
        <dbReference type="EMBL" id="EEU42588.1"/>
    </source>
</evidence>
<sequence length="145" mass="16187">MFLEDGGELWEVERSEARRGRTHLNRLLDKEMRATLVPAGRVTEGGTVTSRNLWTVSLRLPDLVPGHALQLRHAQCQVDAAFSVFPIPVFCHLTAPSLAEACPQHTPAGSVLDWCLCEWALNGRWFSALFPKLLDRASVRLLLTT</sequence>
<dbReference type="Proteomes" id="UP000005206">
    <property type="component" value="Chromosome 8"/>
</dbReference>
<dbReference type="EMBL" id="GG698904">
    <property type="protein sequence ID" value="EEU42588.1"/>
    <property type="molecule type" value="Genomic_DNA"/>
</dbReference>
<proteinExistence type="predicted"/>
<dbReference type="AlphaFoldDB" id="C7YZE8"/>
<accession>C7YZE8</accession>
<protein>
    <submittedName>
        <fullName evidence="1">Uncharacterized protein</fullName>
    </submittedName>
</protein>
<dbReference type="HOGENOM" id="CLU_1787321_0_0_1"/>
<evidence type="ECO:0000313" key="2">
    <source>
        <dbReference type="Proteomes" id="UP000005206"/>
    </source>
</evidence>
<gene>
    <name evidence="1" type="ORF">NECHADRAFT_84005</name>
</gene>
<dbReference type="InParanoid" id="C7YZE8"/>
<dbReference type="KEGG" id="nhe:NECHADRAFT_84005"/>
<keyword evidence="2" id="KW-1185">Reference proteome</keyword>
<dbReference type="RefSeq" id="XP_003048301.1">
    <property type="nucleotide sequence ID" value="XM_003048255.1"/>
</dbReference>